<dbReference type="Proteomes" id="UP000054097">
    <property type="component" value="Unassembled WGS sequence"/>
</dbReference>
<accession>A0A0C3BP83</accession>
<feature type="signal peptide" evidence="3">
    <location>
        <begin position="1"/>
        <end position="21"/>
    </location>
</feature>
<keyword evidence="6" id="KW-1185">Reference proteome</keyword>
<feature type="compositionally biased region" description="Low complexity" evidence="1">
    <location>
        <begin position="75"/>
        <end position="84"/>
    </location>
</feature>
<keyword evidence="2" id="KW-0472">Membrane</keyword>
<evidence type="ECO:0000256" key="3">
    <source>
        <dbReference type="SAM" id="SignalP"/>
    </source>
</evidence>
<dbReference type="HOGENOM" id="CLU_1939429_0_0_1"/>
<keyword evidence="3" id="KW-0732">Signal</keyword>
<keyword evidence="2" id="KW-1133">Transmembrane helix</keyword>
<gene>
    <name evidence="4" type="ORF">M408DRAFT_87600</name>
    <name evidence="5" type="ORF">M408DRAFT_87654</name>
</gene>
<reference evidence="4 6" key="1">
    <citation type="submission" date="2014-04" db="EMBL/GenBank/DDBJ databases">
        <authorList>
            <consortium name="DOE Joint Genome Institute"/>
            <person name="Kuo A."/>
            <person name="Zuccaro A."/>
            <person name="Kohler A."/>
            <person name="Nagy L.G."/>
            <person name="Floudas D."/>
            <person name="Copeland A."/>
            <person name="Barry K.W."/>
            <person name="Cichocki N."/>
            <person name="Veneault-Fourrey C."/>
            <person name="LaButti K."/>
            <person name="Lindquist E.A."/>
            <person name="Lipzen A."/>
            <person name="Lundell T."/>
            <person name="Morin E."/>
            <person name="Murat C."/>
            <person name="Sun H."/>
            <person name="Tunlid A."/>
            <person name="Henrissat B."/>
            <person name="Grigoriev I.V."/>
            <person name="Hibbett D.S."/>
            <person name="Martin F."/>
            <person name="Nordberg H.P."/>
            <person name="Cantor M.N."/>
            <person name="Hua S.X."/>
        </authorList>
    </citation>
    <scope>NUCLEOTIDE SEQUENCE [LARGE SCALE GENOMIC DNA]</scope>
    <source>
        <strain evidence="4 6">MAFF 305830</strain>
    </source>
</reference>
<feature type="transmembrane region" description="Helical" evidence="2">
    <location>
        <begin position="45"/>
        <end position="64"/>
    </location>
</feature>
<name>A0A0C3BP83_SERVB</name>
<keyword evidence="2" id="KW-0812">Transmembrane</keyword>
<proteinExistence type="predicted"/>
<feature type="region of interest" description="Disordered" evidence="1">
    <location>
        <begin position="71"/>
        <end position="130"/>
    </location>
</feature>
<dbReference type="EMBL" id="KN824277">
    <property type="protein sequence ID" value="KIM33914.1"/>
    <property type="molecule type" value="Genomic_DNA"/>
</dbReference>
<dbReference type="AlphaFoldDB" id="A0A0C3BP83"/>
<reference evidence="6" key="2">
    <citation type="submission" date="2015-01" db="EMBL/GenBank/DDBJ databases">
        <title>Evolutionary Origins and Diversification of the Mycorrhizal Mutualists.</title>
        <authorList>
            <consortium name="DOE Joint Genome Institute"/>
            <consortium name="Mycorrhizal Genomics Consortium"/>
            <person name="Kohler A."/>
            <person name="Kuo A."/>
            <person name="Nagy L.G."/>
            <person name="Floudas D."/>
            <person name="Copeland A."/>
            <person name="Barry K.W."/>
            <person name="Cichocki N."/>
            <person name="Veneault-Fourrey C."/>
            <person name="LaButti K."/>
            <person name="Lindquist E.A."/>
            <person name="Lipzen A."/>
            <person name="Lundell T."/>
            <person name="Morin E."/>
            <person name="Murat C."/>
            <person name="Riley R."/>
            <person name="Ohm R."/>
            <person name="Sun H."/>
            <person name="Tunlid A."/>
            <person name="Henrissat B."/>
            <person name="Grigoriev I.V."/>
            <person name="Hibbett D.S."/>
            <person name="Martin F."/>
        </authorList>
    </citation>
    <scope>NUCLEOTIDE SEQUENCE [LARGE SCALE GENOMIC DNA]</scope>
    <source>
        <strain evidence="5 6">MAFF 305830</strain>
    </source>
</reference>
<organism evidence="4 6">
    <name type="scientific">Serendipita vermifera MAFF 305830</name>
    <dbReference type="NCBI Taxonomy" id="933852"/>
    <lineage>
        <taxon>Eukaryota</taxon>
        <taxon>Fungi</taxon>
        <taxon>Dikarya</taxon>
        <taxon>Basidiomycota</taxon>
        <taxon>Agaricomycotina</taxon>
        <taxon>Agaricomycetes</taxon>
        <taxon>Sebacinales</taxon>
        <taxon>Serendipitaceae</taxon>
        <taxon>Serendipita</taxon>
    </lineage>
</organism>
<evidence type="ECO:0000313" key="5">
    <source>
        <dbReference type="EMBL" id="KIM33917.1"/>
    </source>
</evidence>
<reference evidence="4" key="3">
    <citation type="submission" date="2015-02" db="EMBL/GenBank/DDBJ databases">
        <title>Evolutionary Origins and Diversification of the Mycorrhizal Mutualists.</title>
        <authorList>
            <consortium name="DOE Joint Genome Institute"/>
            <consortium name="Mycorrhizal Genomics Consortium"/>
            <person name="Kohler A."/>
            <person name="Kuo A."/>
            <person name="Nagy L.G."/>
            <person name="Floudas D."/>
            <person name="Copeland A."/>
            <person name="Barry K.W."/>
            <person name="Cichocki N."/>
            <person name="Veneault-Fourrey C."/>
            <person name="LaButti K."/>
            <person name="Lindquist E.A."/>
            <person name="Lipzen A."/>
            <person name="Lundell T."/>
            <person name="Morin E."/>
            <person name="Murat C."/>
            <person name="Riley R."/>
            <person name="Ohm R."/>
            <person name="Sun H."/>
            <person name="Tunlid A."/>
            <person name="Henrissat B."/>
            <person name="Grigoriev I.V."/>
            <person name="Hibbett D.S."/>
            <person name="Martin F."/>
        </authorList>
    </citation>
    <scope>NUCLEOTIDE SEQUENCE</scope>
    <source>
        <strain evidence="4">MAFF 305830</strain>
    </source>
</reference>
<evidence type="ECO:0000313" key="4">
    <source>
        <dbReference type="EMBL" id="KIM33914.1"/>
    </source>
</evidence>
<dbReference type="EMBL" id="KN824277">
    <property type="protein sequence ID" value="KIM33917.1"/>
    <property type="molecule type" value="Genomic_DNA"/>
</dbReference>
<protein>
    <submittedName>
        <fullName evidence="4">Uncharacterized protein</fullName>
    </submittedName>
</protein>
<evidence type="ECO:0000313" key="6">
    <source>
        <dbReference type="Proteomes" id="UP000054097"/>
    </source>
</evidence>
<evidence type="ECO:0000256" key="2">
    <source>
        <dbReference type="SAM" id="Phobius"/>
    </source>
</evidence>
<sequence length="130" mass="13632">MSALVVCLAAISIYAVEGVLAGTYGRSSCRDKAGKVVPCNQPNVGLVVGFVVGGVALLLCIFLCRHIAHKRRKSSASPSESSPNEAPPPKATYHHPSTTQDSDTESETETLAVNAEQPTTKNKGDSNLPI</sequence>
<evidence type="ECO:0000256" key="1">
    <source>
        <dbReference type="SAM" id="MobiDB-lite"/>
    </source>
</evidence>
<feature type="chain" id="PRO_5007392435" evidence="3">
    <location>
        <begin position="22"/>
        <end position="130"/>
    </location>
</feature>